<evidence type="ECO:0000256" key="1">
    <source>
        <dbReference type="ARBA" id="ARBA00004442"/>
    </source>
</evidence>
<reference evidence="4 5" key="1">
    <citation type="submission" date="2023-09" db="EMBL/GenBank/DDBJ databases">
        <authorList>
            <person name="Rey-Velasco X."/>
        </authorList>
    </citation>
    <scope>NUCLEOTIDE SEQUENCE [LARGE SCALE GENOMIC DNA]</scope>
    <source>
        <strain evidence="4 5">W242</strain>
    </source>
</reference>
<comment type="subcellular location">
    <subcellularLocation>
        <location evidence="1">Cell outer membrane</location>
    </subcellularLocation>
</comment>
<evidence type="ECO:0000313" key="5">
    <source>
        <dbReference type="Proteomes" id="UP001254488"/>
    </source>
</evidence>
<dbReference type="SUPFAM" id="SSF56935">
    <property type="entry name" value="Porins"/>
    <property type="match status" value="1"/>
</dbReference>
<protein>
    <submittedName>
        <fullName evidence="4">TonB-dependent receptor</fullName>
    </submittedName>
</protein>
<accession>A0ABU2YFB7</accession>
<dbReference type="Gene3D" id="2.40.170.20">
    <property type="entry name" value="TonB-dependent receptor, beta-barrel domain"/>
    <property type="match status" value="1"/>
</dbReference>
<dbReference type="EMBL" id="JAVRHZ010000008">
    <property type="protein sequence ID" value="MDT0556707.1"/>
    <property type="molecule type" value="Genomic_DNA"/>
</dbReference>
<keyword evidence="4" id="KW-0675">Receptor</keyword>
<proteinExistence type="predicted"/>
<keyword evidence="3" id="KW-0998">Cell outer membrane</keyword>
<sequence length="560" mass="62486">MAQEEKEDLGTEVVNIVKPYTPTISDAFKVKQTPILNDSATIKKRPVQYSIFSVPVASTFTPAKGTAATLEKPKRIKLYDNYASLGFGNFTSILGELYSNFEISRTDNAGIFFRHNSSQGGIDDIRLENKYYDTQLDGNYTSRQRDATYILNAGLQHQLFNWYGLPSFYDNAPAETINAINPQQTYFSGYVGGSISLDDSVFEKASAEVRYLGDAFSSSEFNITAQPEFRFPLTDFNLKLTGDIDYLSGSFDRTYNSNQGINYSFLNAGIIPSLEYVDNDLSLLLGVAVFLSLDSENSDSNTFIYPRIDASYRLVDEVLIVYGGAKGDLEQNSFFNFKEQNPFVSPTLFVAPTSQLYNGFAGLKGKLSNAIGYNVRGSYGKAENQPLFINNPVIDQPTTEIQPYELGNSFGVTYDDITTFRLFGELQIDINEAFSLGVNGTFSSYDTTNQAQAWNLPEIEATLFSNFNITDELYGGASIFFVGERMDLSFVDGPLEDTTAMEETLDSYIDANIHLGYRVNDRLSIFAKGSNLLSDNYEKWLNYPVQGIQGLLGATYKFDW</sequence>
<evidence type="ECO:0000256" key="2">
    <source>
        <dbReference type="ARBA" id="ARBA00023136"/>
    </source>
</evidence>
<evidence type="ECO:0000313" key="4">
    <source>
        <dbReference type="EMBL" id="MDT0556707.1"/>
    </source>
</evidence>
<keyword evidence="2" id="KW-0472">Membrane</keyword>
<evidence type="ECO:0000256" key="3">
    <source>
        <dbReference type="ARBA" id="ARBA00023237"/>
    </source>
</evidence>
<keyword evidence="5" id="KW-1185">Reference proteome</keyword>
<organism evidence="4 5">
    <name type="scientific">Patiriisocius hiemis</name>
    <dbReference type="NCBI Taxonomy" id="3075604"/>
    <lineage>
        <taxon>Bacteria</taxon>
        <taxon>Pseudomonadati</taxon>
        <taxon>Bacteroidota</taxon>
        <taxon>Flavobacteriia</taxon>
        <taxon>Flavobacteriales</taxon>
        <taxon>Flavobacteriaceae</taxon>
        <taxon>Patiriisocius</taxon>
    </lineage>
</organism>
<comment type="caution">
    <text evidence="4">The sequence shown here is derived from an EMBL/GenBank/DDBJ whole genome shotgun (WGS) entry which is preliminary data.</text>
</comment>
<dbReference type="Proteomes" id="UP001254488">
    <property type="component" value="Unassembled WGS sequence"/>
</dbReference>
<dbReference type="InterPro" id="IPR036942">
    <property type="entry name" value="Beta-barrel_TonB_sf"/>
</dbReference>
<gene>
    <name evidence="4" type="ORF">RM538_11880</name>
</gene>
<name>A0ABU2YFB7_9FLAO</name>
<dbReference type="RefSeq" id="WP_311333658.1">
    <property type="nucleotide sequence ID" value="NZ_JAVRHZ010000008.1"/>
</dbReference>